<dbReference type="SUPFAM" id="SSF57196">
    <property type="entry name" value="EGF/Laminin"/>
    <property type="match status" value="2"/>
</dbReference>
<dbReference type="Gene3D" id="2.10.70.10">
    <property type="entry name" value="Complement Module, domain 1"/>
    <property type="match status" value="7"/>
</dbReference>
<dbReference type="PROSITE" id="PS50825">
    <property type="entry name" value="HYR"/>
    <property type="match status" value="1"/>
</dbReference>
<dbReference type="InterPro" id="IPR001881">
    <property type="entry name" value="EGF-like_Ca-bd_dom"/>
</dbReference>
<dbReference type="PROSITE" id="PS50026">
    <property type="entry name" value="EGF_3"/>
    <property type="match status" value="1"/>
</dbReference>
<dbReference type="PANTHER" id="PTHR45656">
    <property type="entry name" value="PROTEIN CBR-CLEC-78"/>
    <property type="match status" value="1"/>
</dbReference>
<accession>A0AAD9NI82</accession>
<name>A0AAD9NI82_RIDPI</name>
<proteinExistence type="predicted"/>
<dbReference type="Pfam" id="PF14670">
    <property type="entry name" value="FXa_inhibition"/>
    <property type="match status" value="1"/>
</dbReference>
<evidence type="ECO:0008006" key="12">
    <source>
        <dbReference type="Google" id="ProtNLM"/>
    </source>
</evidence>
<keyword evidence="4 5" id="KW-1015">Disulfide bond</keyword>
<evidence type="ECO:0000259" key="8">
    <source>
        <dbReference type="PROSITE" id="PS50825"/>
    </source>
</evidence>
<evidence type="ECO:0000313" key="11">
    <source>
        <dbReference type="Proteomes" id="UP001209878"/>
    </source>
</evidence>
<feature type="disulfide bond" evidence="5">
    <location>
        <begin position="276"/>
        <end position="286"/>
    </location>
</feature>
<dbReference type="InterPro" id="IPR003410">
    <property type="entry name" value="HYR_dom"/>
</dbReference>
<dbReference type="Pfam" id="PF07645">
    <property type="entry name" value="EGF_CA"/>
    <property type="match status" value="1"/>
</dbReference>
<evidence type="ECO:0000256" key="6">
    <source>
        <dbReference type="PROSITE-ProRule" id="PRU00302"/>
    </source>
</evidence>
<dbReference type="Gene3D" id="2.10.50.10">
    <property type="entry name" value="Tumor Necrosis Factor Receptor, subunit A, domain 2"/>
    <property type="match status" value="1"/>
</dbReference>
<organism evidence="10 11">
    <name type="scientific">Ridgeia piscesae</name>
    <name type="common">Tubeworm</name>
    <dbReference type="NCBI Taxonomy" id="27915"/>
    <lineage>
        <taxon>Eukaryota</taxon>
        <taxon>Metazoa</taxon>
        <taxon>Spiralia</taxon>
        <taxon>Lophotrochozoa</taxon>
        <taxon>Annelida</taxon>
        <taxon>Polychaeta</taxon>
        <taxon>Sedentaria</taxon>
        <taxon>Canalipalpata</taxon>
        <taxon>Sabellida</taxon>
        <taxon>Siboglinidae</taxon>
        <taxon>Ridgeia</taxon>
    </lineage>
</organism>
<evidence type="ECO:0000256" key="3">
    <source>
        <dbReference type="ARBA" id="ARBA00022737"/>
    </source>
</evidence>
<dbReference type="EMBL" id="JAODUO010001195">
    <property type="protein sequence ID" value="KAK2169271.1"/>
    <property type="molecule type" value="Genomic_DNA"/>
</dbReference>
<dbReference type="SMART" id="SM01411">
    <property type="entry name" value="Ephrin_rec_like"/>
    <property type="match status" value="1"/>
</dbReference>
<feature type="domain" description="Sushi" evidence="9">
    <location>
        <begin position="510"/>
        <end position="575"/>
    </location>
</feature>
<evidence type="ECO:0000259" key="9">
    <source>
        <dbReference type="PROSITE" id="PS50923"/>
    </source>
</evidence>
<feature type="domain" description="Sushi" evidence="9">
    <location>
        <begin position="14"/>
        <end position="87"/>
    </location>
</feature>
<dbReference type="SMART" id="SM00181">
    <property type="entry name" value="EGF"/>
    <property type="match status" value="2"/>
</dbReference>
<evidence type="ECO:0000259" key="7">
    <source>
        <dbReference type="PROSITE" id="PS50026"/>
    </source>
</evidence>
<keyword evidence="6" id="KW-0768">Sushi</keyword>
<dbReference type="SMART" id="SM00179">
    <property type="entry name" value="EGF_CA"/>
    <property type="match status" value="2"/>
</dbReference>
<comment type="caution">
    <text evidence="10">The sequence shown here is derived from an EMBL/GenBank/DDBJ whole genome shotgun (WGS) entry which is preliminary data.</text>
</comment>
<feature type="domain" description="EGF-like" evidence="7">
    <location>
        <begin position="272"/>
        <end position="311"/>
    </location>
</feature>
<feature type="domain" description="Sushi" evidence="9">
    <location>
        <begin position="576"/>
        <end position="637"/>
    </location>
</feature>
<dbReference type="SUPFAM" id="SSF57535">
    <property type="entry name" value="Complement control module/SCR domain"/>
    <property type="match status" value="6"/>
</dbReference>
<sequence length="1071" mass="116181">MTSQNTCQCSHLVSGCDDPPFNYTSPGYNVTQILDTHFKASIEVRCKPGYYIVQEEFGQCPVNQTEQVTMTCERGGKWNVRFPTCQRVHCGKVPHIDHGYLERTIPLLSGDHIIYKCFEGFTPSSNNTRCLGAGHWNNLPTCVAVTCPSGDAVMNVESHGKVNVSNAGRYGSVVVYECDEGYQIDGAPRTYCQGKTWRHGNVSATCIGKPCLIPQGILHATLSHSGVVVFGDEPVTVTCDVGYGINGNSTQMTQAIRCMADGTFGEPQPCLDIDECSISSPCDHNCHNAEGSYFCSCRPSYTLKADKLTCEDVNGCLIGNGGCSHFCVNTAGTYTCSCPSGYTLYLGDDFNGFGDRTDTSDVYHTCVSVTCEKPPPSVIHGKVLFSNEKTHFYYGDTVEVLCDLGYVIDEGMSLSQDSMTVTCQPDRTWDAAFPNCTVATCDKLSEEQMSKVKNPPIVTYPLDPLTYGTEIQLNCSVEGGEDSVRSRTCLFDVAVGKYRLLGDSLQCGQIDCGSLDGELVGLKTGTLPSITTYRATFTFECGPGFRLVGNNSRHDNVVSCMATGRWDLGGLGCIGIACDDPGRPADGRQIATSYEIGSVVVFVCDRPGFVPYPASVVCVYDGVTSQWNDIGPKACVDREKPRTMSCPVSRLYIQYLGAVNVPSPTVTDNSGAVASFNVSYNLDHPVTKDINITWTATDHAGNEAVPCTLKVLVIDERPPTIDCPKSEVKYVDTEDTHVTETVTAGNAAAAGAKLIVTNTVSPSTYTLSKDNLYTVTNFKQEVTDDQGFKAVCLFQYFIKPRPCRSWGLRRPKNGAMTCSSDTSCQLTCDAGYAIVNQSLPLTYSCTEGNEFSTSFFGTHVPDCMNSNVGVYEQEFVVQYHGTVVTADQTETYKTELETKLSSVQTDLQNVCNVNLKTPPDVVMDQTVTFNILGSKVNVTFFVSYKKNNADSNGIKSCATIVKSRFENIGGPLVGAQKLREIQPNGLAKLTSDYSSTPVNGYTCDEGDLLQAAVCVPCPTGHYKKDSSCELCLKGTYNVQRGQVSCTPCPDRTYTYTEGSVSVDQCYGKSND</sequence>
<keyword evidence="3" id="KW-0677">Repeat</keyword>
<dbReference type="PANTHER" id="PTHR45656:SF4">
    <property type="entry name" value="PROTEIN CBR-CLEC-78"/>
    <property type="match status" value="1"/>
</dbReference>
<evidence type="ECO:0000256" key="1">
    <source>
        <dbReference type="ARBA" id="ARBA00022536"/>
    </source>
</evidence>
<feature type="domain" description="Sushi" evidence="9">
    <location>
        <begin position="88"/>
        <end position="144"/>
    </location>
</feature>
<evidence type="ECO:0000256" key="2">
    <source>
        <dbReference type="ARBA" id="ARBA00022729"/>
    </source>
</evidence>
<evidence type="ECO:0000256" key="4">
    <source>
        <dbReference type="ARBA" id="ARBA00023157"/>
    </source>
</evidence>
<dbReference type="InterPro" id="IPR000436">
    <property type="entry name" value="Sushi_SCR_CCP_dom"/>
</dbReference>
<dbReference type="CDD" id="cd00033">
    <property type="entry name" value="CCP"/>
    <property type="match status" value="3"/>
</dbReference>
<dbReference type="InterPro" id="IPR049883">
    <property type="entry name" value="NOTCH1_EGF-like"/>
</dbReference>
<dbReference type="Gene3D" id="2.10.25.10">
    <property type="entry name" value="Laminin"/>
    <property type="match status" value="2"/>
</dbReference>
<dbReference type="Pfam" id="PF00084">
    <property type="entry name" value="Sushi"/>
    <property type="match status" value="6"/>
</dbReference>
<feature type="domain" description="Sushi" evidence="9">
    <location>
        <begin position="145"/>
        <end position="208"/>
    </location>
</feature>
<comment type="caution">
    <text evidence="5">Lacks conserved residue(s) required for the propagation of feature annotation.</text>
</comment>
<dbReference type="InterPro" id="IPR000742">
    <property type="entry name" value="EGF"/>
</dbReference>
<dbReference type="InterPro" id="IPR051277">
    <property type="entry name" value="SEZ6_CSMD_C4BPB_Regulators"/>
</dbReference>
<feature type="domain" description="Sushi" evidence="9">
    <location>
        <begin position="369"/>
        <end position="438"/>
    </location>
</feature>
<dbReference type="InterPro" id="IPR035976">
    <property type="entry name" value="Sushi/SCR/CCP_sf"/>
</dbReference>
<reference evidence="10" key="1">
    <citation type="journal article" date="2023" name="Mol. Biol. Evol.">
        <title>Third-Generation Sequencing Reveals the Adaptive Role of the Epigenome in Three Deep-Sea Polychaetes.</title>
        <authorList>
            <person name="Perez M."/>
            <person name="Aroh O."/>
            <person name="Sun Y."/>
            <person name="Lan Y."/>
            <person name="Juniper S.K."/>
            <person name="Young C.R."/>
            <person name="Angers B."/>
            <person name="Qian P.Y."/>
        </authorList>
    </citation>
    <scope>NUCLEOTIDE SEQUENCE</scope>
    <source>
        <strain evidence="10">R07B-5</strain>
    </source>
</reference>
<dbReference type="InterPro" id="IPR011641">
    <property type="entry name" value="Tyr-kin_ephrin_A/B_rcpt-like"/>
</dbReference>
<keyword evidence="1 5" id="KW-0245">EGF-like domain</keyword>
<dbReference type="SMART" id="SM00032">
    <property type="entry name" value="CCP"/>
    <property type="match status" value="8"/>
</dbReference>
<keyword evidence="2" id="KW-0732">Signal</keyword>
<gene>
    <name evidence="10" type="ORF">NP493_1196g00021</name>
</gene>
<evidence type="ECO:0000256" key="5">
    <source>
        <dbReference type="PROSITE-ProRule" id="PRU00076"/>
    </source>
</evidence>
<dbReference type="Pfam" id="PF07699">
    <property type="entry name" value="Ephrin_rec_like"/>
    <property type="match status" value="1"/>
</dbReference>
<protein>
    <recommendedName>
        <fullName evidence="12">Sushi, von Willebrand factor type A, EGF and pentraxin domain-containing protein 1-like</fullName>
    </recommendedName>
</protein>
<dbReference type="Proteomes" id="UP001209878">
    <property type="component" value="Unassembled WGS sequence"/>
</dbReference>
<keyword evidence="11" id="KW-1185">Reference proteome</keyword>
<dbReference type="PROSITE" id="PS00010">
    <property type="entry name" value="ASX_HYDROXYL"/>
    <property type="match status" value="1"/>
</dbReference>
<evidence type="ECO:0000313" key="10">
    <source>
        <dbReference type="EMBL" id="KAK2169271.1"/>
    </source>
</evidence>
<dbReference type="PROSITE" id="PS50923">
    <property type="entry name" value="SUSHI"/>
    <property type="match status" value="6"/>
</dbReference>
<feature type="domain" description="HYR" evidence="8">
    <location>
        <begin position="636"/>
        <end position="715"/>
    </location>
</feature>
<dbReference type="CDD" id="cd00054">
    <property type="entry name" value="EGF_CA"/>
    <property type="match status" value="1"/>
</dbReference>
<dbReference type="InterPro" id="IPR000152">
    <property type="entry name" value="EGF-type_Asp/Asn_hydroxyl_site"/>
</dbReference>
<dbReference type="GO" id="GO:0005509">
    <property type="term" value="F:calcium ion binding"/>
    <property type="evidence" value="ECO:0007669"/>
    <property type="project" value="InterPro"/>
</dbReference>
<dbReference type="AlphaFoldDB" id="A0AAD9NI82"/>